<dbReference type="EMBL" id="CP002959">
    <property type="protein sequence ID" value="AFM13731.1"/>
    <property type="molecule type" value="Genomic_DNA"/>
</dbReference>
<dbReference type="Pfam" id="PF01663">
    <property type="entry name" value="Phosphodiest"/>
    <property type="match status" value="1"/>
</dbReference>
<dbReference type="Proteomes" id="UP000006048">
    <property type="component" value="Chromosome"/>
</dbReference>
<evidence type="ECO:0000256" key="1">
    <source>
        <dbReference type="SAM" id="SignalP"/>
    </source>
</evidence>
<dbReference type="SUPFAM" id="SSF53649">
    <property type="entry name" value="Alkaline phosphatase-like"/>
    <property type="match status" value="1"/>
</dbReference>
<evidence type="ECO:0000313" key="3">
    <source>
        <dbReference type="Proteomes" id="UP000006048"/>
    </source>
</evidence>
<proteinExistence type="predicted"/>
<keyword evidence="3" id="KW-1185">Reference proteome</keyword>
<dbReference type="Gene3D" id="3.40.720.10">
    <property type="entry name" value="Alkaline Phosphatase, subunit A"/>
    <property type="match status" value="1"/>
</dbReference>
<dbReference type="InterPro" id="IPR002591">
    <property type="entry name" value="Phosphodiest/P_Trfase"/>
</dbReference>
<dbReference type="CDD" id="cd16018">
    <property type="entry name" value="Enpp"/>
    <property type="match status" value="1"/>
</dbReference>
<dbReference type="AlphaFoldDB" id="I4B8X4"/>
<feature type="signal peptide" evidence="1">
    <location>
        <begin position="1"/>
        <end position="16"/>
    </location>
</feature>
<sequence length="434" mass="48609">MKFLFVGLLVATMALAAKPAAKPRRLIVWSIDGFAAGYLSHPEFLRLPVWQRLMKRAQVFDSVETTYPAVTYPAHTTMVTGVPPAVHGLRSNHPVDPFNLSKGAWTWYLQDVAAKTIWDIARTQNRRVANLMWPVTMTETARIRYHLPQFDRAKGPEEVKLMRVLSTPGLHREIEKHTGIALTEYSSDVDRFKAAQYIWQTKKPDIMYFYEPGLDSLEHAQGAYTPAAFAHLAALGGQIEAMLKLNAKRRDTSILIVSDHGFMTFKGKCYPNVILQKLGFVDPAKKIWDYWFDTAGGVARLVDNNSKFEFDHKAAKKEIEAACPTIVYVDKTHEDFKLLRSQYSANAAAFLVSRERVILNASLAGTAFDPEATGHTHGFLPEREDMKTVALLFGPVRRPGIKIRHVADVFKATCQLAALKCPVQKSAATAKKAP</sequence>
<dbReference type="OrthoDB" id="9779418at2"/>
<dbReference type="KEGG" id="tpx:Turpa_3092"/>
<dbReference type="STRING" id="869212.Turpa_3092"/>
<reference evidence="2 3" key="1">
    <citation type="submission" date="2012-06" db="EMBL/GenBank/DDBJ databases">
        <title>The complete chromosome of genome of Turneriella parva DSM 21527.</title>
        <authorList>
            <consortium name="US DOE Joint Genome Institute (JGI-PGF)"/>
            <person name="Lucas S."/>
            <person name="Han J."/>
            <person name="Lapidus A."/>
            <person name="Bruce D."/>
            <person name="Goodwin L."/>
            <person name="Pitluck S."/>
            <person name="Peters L."/>
            <person name="Kyrpides N."/>
            <person name="Mavromatis K."/>
            <person name="Ivanova N."/>
            <person name="Mikhailova N."/>
            <person name="Chertkov O."/>
            <person name="Detter J.C."/>
            <person name="Tapia R."/>
            <person name="Han C."/>
            <person name="Land M."/>
            <person name="Hauser L."/>
            <person name="Markowitz V."/>
            <person name="Cheng J.-F."/>
            <person name="Hugenholtz P."/>
            <person name="Woyke T."/>
            <person name="Wu D."/>
            <person name="Gronow S."/>
            <person name="Wellnitz S."/>
            <person name="Brambilla E."/>
            <person name="Klenk H.-P."/>
            <person name="Eisen J.A."/>
        </authorList>
    </citation>
    <scope>NUCLEOTIDE SEQUENCE [LARGE SCALE GENOMIC DNA]</scope>
    <source>
        <strain evidence="3">ATCC BAA-1111 / DSM 21527 / NCTC 11395 / H</strain>
    </source>
</reference>
<dbReference type="RefSeq" id="WP_014804232.1">
    <property type="nucleotide sequence ID" value="NC_018020.1"/>
</dbReference>
<protein>
    <submittedName>
        <fullName evidence="2">Type I phosphodiesterase/nucleotide pyrophosphatase</fullName>
    </submittedName>
</protein>
<name>I4B8X4_TURPD</name>
<dbReference type="GO" id="GO:0016787">
    <property type="term" value="F:hydrolase activity"/>
    <property type="evidence" value="ECO:0007669"/>
    <property type="project" value="UniProtKB-ARBA"/>
</dbReference>
<dbReference type="PANTHER" id="PTHR10151">
    <property type="entry name" value="ECTONUCLEOTIDE PYROPHOSPHATASE/PHOSPHODIESTERASE"/>
    <property type="match status" value="1"/>
</dbReference>
<dbReference type="HOGENOM" id="CLU_544901_0_0_12"/>
<keyword evidence="1" id="KW-0732">Signal</keyword>
<organism evidence="2 3">
    <name type="scientific">Turneriella parva (strain ATCC BAA-1111 / DSM 21527 / NCTC 11395 / H)</name>
    <name type="common">Leptospira parva</name>
    <dbReference type="NCBI Taxonomy" id="869212"/>
    <lineage>
        <taxon>Bacteria</taxon>
        <taxon>Pseudomonadati</taxon>
        <taxon>Spirochaetota</taxon>
        <taxon>Spirochaetia</taxon>
        <taxon>Leptospirales</taxon>
        <taxon>Leptospiraceae</taxon>
        <taxon>Turneriella</taxon>
    </lineage>
</organism>
<accession>I4B8X4</accession>
<feature type="chain" id="PRO_5003686034" evidence="1">
    <location>
        <begin position="17"/>
        <end position="434"/>
    </location>
</feature>
<evidence type="ECO:0000313" key="2">
    <source>
        <dbReference type="EMBL" id="AFM13731.1"/>
    </source>
</evidence>
<dbReference type="InterPro" id="IPR017850">
    <property type="entry name" value="Alkaline_phosphatase_core_sf"/>
</dbReference>
<dbReference type="PANTHER" id="PTHR10151:SF120">
    <property type="entry name" value="BIS(5'-ADENOSYL)-TRIPHOSPHATASE"/>
    <property type="match status" value="1"/>
</dbReference>
<gene>
    <name evidence="2" type="ordered locus">Turpa_3092</name>
</gene>